<comment type="caution">
    <text evidence="9">The sequence shown here is derived from an EMBL/GenBank/DDBJ whole genome shotgun (WGS) entry which is preliminary data.</text>
</comment>
<dbReference type="InterPro" id="IPR038770">
    <property type="entry name" value="Na+/solute_symporter_sf"/>
</dbReference>
<evidence type="ECO:0000259" key="8">
    <source>
        <dbReference type="Pfam" id="PF00999"/>
    </source>
</evidence>
<dbReference type="InterPro" id="IPR050794">
    <property type="entry name" value="CPA2_transporter"/>
</dbReference>
<comment type="subcellular location">
    <subcellularLocation>
        <location evidence="1">Membrane</location>
        <topology evidence="1">Multi-pass membrane protein</topology>
    </subcellularLocation>
</comment>
<feature type="transmembrane region" description="Helical" evidence="7">
    <location>
        <begin position="131"/>
        <end position="152"/>
    </location>
</feature>
<feature type="transmembrane region" description="Helical" evidence="7">
    <location>
        <begin position="33"/>
        <end position="55"/>
    </location>
</feature>
<feature type="transmembrane region" description="Helical" evidence="7">
    <location>
        <begin position="192"/>
        <end position="211"/>
    </location>
</feature>
<keyword evidence="6 7" id="KW-0472">Membrane</keyword>
<feature type="transmembrane region" description="Helical" evidence="7">
    <location>
        <begin position="96"/>
        <end position="119"/>
    </location>
</feature>
<dbReference type="RefSeq" id="WP_344040098.1">
    <property type="nucleotide sequence ID" value="NZ_BAAAKE010000020.1"/>
</dbReference>
<dbReference type="Proteomes" id="UP001595833">
    <property type="component" value="Unassembled WGS sequence"/>
</dbReference>
<reference evidence="10" key="1">
    <citation type="journal article" date="2019" name="Int. J. Syst. Evol. Microbiol.">
        <title>The Global Catalogue of Microorganisms (GCM) 10K type strain sequencing project: providing services to taxonomists for standard genome sequencing and annotation.</title>
        <authorList>
            <consortium name="The Broad Institute Genomics Platform"/>
            <consortium name="The Broad Institute Genome Sequencing Center for Infectious Disease"/>
            <person name="Wu L."/>
            <person name="Ma J."/>
        </authorList>
    </citation>
    <scope>NUCLEOTIDE SEQUENCE [LARGE SCALE GENOMIC DNA]</scope>
    <source>
        <strain evidence="10">KCTC 12848</strain>
    </source>
</reference>
<dbReference type="PANTHER" id="PTHR32468">
    <property type="entry name" value="CATION/H + ANTIPORTER"/>
    <property type="match status" value="1"/>
</dbReference>
<feature type="transmembrane region" description="Helical" evidence="7">
    <location>
        <begin position="67"/>
        <end position="84"/>
    </location>
</feature>
<keyword evidence="4 7" id="KW-1133">Transmembrane helix</keyword>
<evidence type="ECO:0000256" key="4">
    <source>
        <dbReference type="ARBA" id="ARBA00022989"/>
    </source>
</evidence>
<dbReference type="Pfam" id="PF00999">
    <property type="entry name" value="Na_H_Exchanger"/>
    <property type="match status" value="1"/>
</dbReference>
<evidence type="ECO:0000256" key="6">
    <source>
        <dbReference type="ARBA" id="ARBA00023136"/>
    </source>
</evidence>
<evidence type="ECO:0000256" key="7">
    <source>
        <dbReference type="SAM" id="Phobius"/>
    </source>
</evidence>
<proteinExistence type="predicted"/>
<name>A0ABV9Y0D6_9PSEU</name>
<feature type="transmembrane region" description="Helical" evidence="7">
    <location>
        <begin position="339"/>
        <end position="363"/>
    </location>
</feature>
<dbReference type="EMBL" id="JBHSJB010000016">
    <property type="protein sequence ID" value="MFC5055708.1"/>
    <property type="molecule type" value="Genomic_DNA"/>
</dbReference>
<dbReference type="InterPro" id="IPR006153">
    <property type="entry name" value="Cation/H_exchanger_TM"/>
</dbReference>
<accession>A0ABV9Y0D6</accession>
<evidence type="ECO:0000313" key="9">
    <source>
        <dbReference type="EMBL" id="MFC5055708.1"/>
    </source>
</evidence>
<feature type="domain" description="Cation/H+ exchanger transmembrane" evidence="8">
    <location>
        <begin position="16"/>
        <end position="384"/>
    </location>
</feature>
<evidence type="ECO:0000256" key="1">
    <source>
        <dbReference type="ARBA" id="ARBA00004141"/>
    </source>
</evidence>
<feature type="transmembrane region" description="Helical" evidence="7">
    <location>
        <begin position="6"/>
        <end position="26"/>
    </location>
</feature>
<protein>
    <submittedName>
        <fullName evidence="9">Cation:proton antiporter</fullName>
    </submittedName>
</protein>
<keyword evidence="3 7" id="KW-0812">Transmembrane</keyword>
<evidence type="ECO:0000256" key="2">
    <source>
        <dbReference type="ARBA" id="ARBA00022448"/>
    </source>
</evidence>
<evidence type="ECO:0000256" key="3">
    <source>
        <dbReference type="ARBA" id="ARBA00022692"/>
    </source>
</evidence>
<dbReference type="PANTHER" id="PTHR32468:SF0">
    <property type="entry name" value="K(+)_H(+) ANTIPORTER 1"/>
    <property type="match status" value="1"/>
</dbReference>
<evidence type="ECO:0000313" key="10">
    <source>
        <dbReference type="Proteomes" id="UP001595833"/>
    </source>
</evidence>
<organism evidence="9 10">
    <name type="scientific">Saccharothrix xinjiangensis</name>
    <dbReference type="NCBI Taxonomy" id="204798"/>
    <lineage>
        <taxon>Bacteria</taxon>
        <taxon>Bacillati</taxon>
        <taxon>Actinomycetota</taxon>
        <taxon>Actinomycetes</taxon>
        <taxon>Pseudonocardiales</taxon>
        <taxon>Pseudonocardiaceae</taxon>
        <taxon>Saccharothrix</taxon>
    </lineage>
</organism>
<feature type="transmembrane region" description="Helical" evidence="7">
    <location>
        <begin position="369"/>
        <end position="391"/>
    </location>
</feature>
<evidence type="ECO:0000256" key="5">
    <source>
        <dbReference type="ARBA" id="ARBA00023065"/>
    </source>
</evidence>
<keyword evidence="10" id="KW-1185">Reference proteome</keyword>
<gene>
    <name evidence="9" type="ORF">ACFPFM_18335</name>
</gene>
<sequence length="416" mass="43515">MTHIVTLLVDLSLIIALARLLGAAALRLGQPPVIGEVVAGVLVLPLIITTAPGAALFPSAVRADLSVLANIGVALFMFLVGMELDTGTARRGGRMATWVALASVALPFGLGLLVATALADRHAPPGMRAGFLVFLAVAMAITAFPVLARILTDRDMHRTPVGSLALVSAAINDVLAWVLLAVAVALSDRGGQSPWLLALSIPYLAVMWWVVRPLLARIMPHDRALSPGRLAVVMASLLLSAAATEWIGLHLVFGAFLLGAVMPRNGVRELVHDRVAELNSVLLLPVFFIVAGLDIDLSTLGAGGLGALALILAAAIAGKFIGAYTAARCCGAPPRQAAVLGTLMNTRGLTELVVLSIGLQLGLLNQQVYTLMVIMALVTTAMAAPLLSLLYPQRARDEELRNFLLRPDSPAAKGAR</sequence>
<feature type="transmembrane region" description="Helical" evidence="7">
    <location>
        <begin position="305"/>
        <end position="327"/>
    </location>
</feature>
<keyword evidence="2" id="KW-0813">Transport</keyword>
<feature type="transmembrane region" description="Helical" evidence="7">
    <location>
        <begin position="247"/>
        <end position="263"/>
    </location>
</feature>
<dbReference type="Gene3D" id="1.20.1530.20">
    <property type="match status" value="1"/>
</dbReference>
<keyword evidence="5" id="KW-0406">Ion transport</keyword>
<feature type="transmembrane region" description="Helical" evidence="7">
    <location>
        <begin position="164"/>
        <end position="186"/>
    </location>
</feature>